<dbReference type="Pfam" id="PF26038">
    <property type="entry name" value="Dimer_MINDY4_N"/>
    <property type="match status" value="1"/>
</dbReference>
<dbReference type="KEGG" id="lmat:92517740"/>
<gene>
    <name evidence="3" type="ORF">LSCM1_07875</name>
</gene>
<feature type="region of interest" description="Disordered" evidence="1">
    <location>
        <begin position="273"/>
        <end position="319"/>
    </location>
</feature>
<name>A0A836HNA3_9TRYP</name>
<feature type="compositionally biased region" description="Basic and acidic residues" evidence="1">
    <location>
        <begin position="169"/>
        <end position="178"/>
    </location>
</feature>
<dbReference type="GeneID" id="92517740"/>
<reference evidence="4" key="2">
    <citation type="journal article" date="2021" name="Sci. Data">
        <title>Chromosome-scale genome sequencing, assembly and annotation of six genomes from subfamily Leishmaniinae.</title>
        <authorList>
            <person name="Almutairi H."/>
            <person name="Urbaniak M.D."/>
            <person name="Bates M.D."/>
            <person name="Jariyapan N."/>
            <person name="Kwakye-Nuako G."/>
            <person name="Thomaz Soccol V."/>
            <person name="Al-Salem W.S."/>
            <person name="Dillon R.J."/>
            <person name="Bates P.A."/>
            <person name="Gatherer D."/>
        </authorList>
    </citation>
    <scope>NUCLEOTIDE SEQUENCE [LARGE SCALE GENOMIC DNA]</scope>
</reference>
<dbReference type="Proteomes" id="UP000673552">
    <property type="component" value="Unassembled WGS sequence"/>
</dbReference>
<feature type="domain" description="MINDY4 N-terminal dimerisation" evidence="2">
    <location>
        <begin position="26"/>
        <end position="73"/>
    </location>
</feature>
<dbReference type="RefSeq" id="XP_067180441.1">
    <property type="nucleotide sequence ID" value="XM_067325228.1"/>
</dbReference>
<organism evidence="3 4">
    <name type="scientific">Leishmania martiniquensis</name>
    <dbReference type="NCBI Taxonomy" id="1580590"/>
    <lineage>
        <taxon>Eukaryota</taxon>
        <taxon>Discoba</taxon>
        <taxon>Euglenozoa</taxon>
        <taxon>Kinetoplastea</taxon>
        <taxon>Metakinetoplastina</taxon>
        <taxon>Trypanosomatida</taxon>
        <taxon>Trypanosomatidae</taxon>
        <taxon>Leishmaniinae</taxon>
        <taxon>Leishmania</taxon>
    </lineage>
</organism>
<feature type="compositionally biased region" description="Basic residues" evidence="1">
    <location>
        <begin position="179"/>
        <end position="195"/>
    </location>
</feature>
<feature type="region of interest" description="Disordered" evidence="1">
    <location>
        <begin position="168"/>
        <end position="231"/>
    </location>
</feature>
<evidence type="ECO:0000313" key="3">
    <source>
        <dbReference type="EMBL" id="KAG5484503.1"/>
    </source>
</evidence>
<dbReference type="InterPro" id="IPR059022">
    <property type="entry name" value="MINDY4_N"/>
</dbReference>
<feature type="compositionally biased region" description="Basic and acidic residues" evidence="1">
    <location>
        <begin position="306"/>
        <end position="317"/>
    </location>
</feature>
<feature type="region of interest" description="Disordered" evidence="1">
    <location>
        <begin position="346"/>
        <end position="375"/>
    </location>
</feature>
<feature type="compositionally biased region" description="Gly residues" evidence="1">
    <location>
        <begin position="544"/>
        <end position="561"/>
    </location>
</feature>
<reference evidence="4" key="1">
    <citation type="journal article" date="2021" name="Microbiol. Resour. Announc.">
        <title>LGAAP: Leishmaniinae Genome Assembly and Annotation Pipeline.</title>
        <authorList>
            <person name="Almutairi H."/>
            <person name="Urbaniak M.D."/>
            <person name="Bates M.D."/>
            <person name="Jariyapan N."/>
            <person name="Kwakye-Nuako G."/>
            <person name="Thomaz-Soccol V."/>
            <person name="Al-Salem W.S."/>
            <person name="Dillon R.J."/>
            <person name="Bates P.A."/>
            <person name="Gatherer D."/>
        </authorList>
    </citation>
    <scope>NUCLEOTIDE SEQUENCE [LARGE SCALE GENOMIC DNA]</scope>
</reference>
<comment type="caution">
    <text evidence="3">The sequence shown here is derived from an EMBL/GenBank/DDBJ whole genome shotgun (WGS) entry which is preliminary data.</text>
</comment>
<evidence type="ECO:0000259" key="2">
    <source>
        <dbReference type="Pfam" id="PF26038"/>
    </source>
</evidence>
<feature type="compositionally biased region" description="Low complexity" evidence="1">
    <location>
        <begin position="562"/>
        <end position="583"/>
    </location>
</feature>
<keyword evidence="4" id="KW-1185">Reference proteome</keyword>
<proteinExistence type="predicted"/>
<feature type="compositionally biased region" description="Polar residues" evidence="1">
    <location>
        <begin position="528"/>
        <end position="541"/>
    </location>
</feature>
<protein>
    <recommendedName>
        <fullName evidence="2">MINDY4 N-terminal dimerisation domain-containing protein</fullName>
    </recommendedName>
</protein>
<evidence type="ECO:0000313" key="4">
    <source>
        <dbReference type="Proteomes" id="UP000673552"/>
    </source>
</evidence>
<sequence length="607" mass="63121">MTQLPSASEKDKTARLVESLSRHEQVELLAQALLREYMHRRGLRETLRAFDAENPRDERTISSRALMRRLLNIPVEGRPSRLQPTASSPSVKTQAPTFMEELCSHRLVKRGYKVSDGRRGGEHPYLSEEDPSDVERRGLRAAADAQRAAKALCEQKRREYDELLAAEAAHQRRREERRDKRKQRRKAKRKRKGDRRSHGDADSSDDGAPSESGSSDDSRVGEETALSVGASKALRKAQSASLSRRWAAAEPAGGASAVAVAVGAHWQPPGMAAQAAANHNGADDGALRGCTKPVSGGVLHQGPDSDGNRDHSGHEEVDPFGVNCASRQAMMARVRAGSEHWLMQAHRSAAHPHASSTANGSGGGGALDSSPSSASAALLTPVGREACGGGRGSPSSTRPVARAEAGLNHNSTHTSASFFGSLSSTVPAGASGGVAALRMKASPIPISGLSGDNGVAGLASSYSSGFAPAALAVKPPSSILVKHMDTPPQGDRSAVNDGPLHSYDRTAVPRSSALAGSSGGINARSAVRSPSPNASPLSRSLANGVGGAVAPSGGGGNGLRHGIGFRTSSASAESMTSPSTSMASAVELAAGAAKSSRKERRVKLLVD</sequence>
<feature type="region of interest" description="Disordered" evidence="1">
    <location>
        <begin position="114"/>
        <end position="141"/>
    </location>
</feature>
<dbReference type="SMR" id="A0A836HNA3"/>
<feature type="region of interest" description="Disordered" evidence="1">
    <location>
        <begin position="481"/>
        <end position="583"/>
    </location>
</feature>
<dbReference type="OrthoDB" id="10263628at2759"/>
<feature type="compositionally biased region" description="Low complexity" evidence="1">
    <location>
        <begin position="206"/>
        <end position="215"/>
    </location>
</feature>
<feature type="compositionally biased region" description="Basic and acidic residues" evidence="1">
    <location>
        <begin position="114"/>
        <end position="126"/>
    </location>
</feature>
<accession>A0A836HNA3</accession>
<dbReference type="EMBL" id="JAFEUZ010000012">
    <property type="protein sequence ID" value="KAG5484503.1"/>
    <property type="molecule type" value="Genomic_DNA"/>
</dbReference>
<evidence type="ECO:0000256" key="1">
    <source>
        <dbReference type="SAM" id="MobiDB-lite"/>
    </source>
</evidence>
<feature type="compositionally biased region" description="Low complexity" evidence="1">
    <location>
        <begin position="346"/>
        <end position="359"/>
    </location>
</feature>
<dbReference type="AlphaFoldDB" id="A0A836HNA3"/>